<sequence>MRVIFLDIDGVLHPLVGSQSFAKHCMKELKRIVDGSGAQICLSSSWRGSQTTINKVNAQLVKWGMPKIIGCTPQMGIGSRALEILAWLEQHPKVTHYTILDDLDMSSEDRVVAHLVRCRSQVGLTPELADLALTHLGVDDDPRMSFGLGRYKPPAPSGGMRSNVRTFTSPNRSRPSPPRPSPTNRHASPKDITRSGLQMISDAYS</sequence>
<dbReference type="Pfam" id="PF18143">
    <property type="entry name" value="HAD_SAK_2"/>
    <property type="match status" value="1"/>
</dbReference>
<protein>
    <recommendedName>
        <fullName evidence="3">FCP1 homology domain-containing protein</fullName>
    </recommendedName>
</protein>
<gene>
    <name evidence="2" type="ORF">EGYM00392_LOCUS40100</name>
</gene>
<accession>A0A7S1J129</accession>
<name>A0A7S1J129_9EUGL</name>
<dbReference type="EMBL" id="HBGA01107678">
    <property type="protein sequence ID" value="CAD9028964.1"/>
    <property type="molecule type" value="Transcribed_RNA"/>
</dbReference>
<evidence type="ECO:0000313" key="2">
    <source>
        <dbReference type="EMBL" id="CAD9028964.1"/>
    </source>
</evidence>
<reference evidence="2" key="1">
    <citation type="submission" date="2021-01" db="EMBL/GenBank/DDBJ databases">
        <authorList>
            <person name="Corre E."/>
            <person name="Pelletier E."/>
            <person name="Niang G."/>
            <person name="Scheremetjew M."/>
            <person name="Finn R."/>
            <person name="Kale V."/>
            <person name="Holt S."/>
            <person name="Cochrane G."/>
            <person name="Meng A."/>
            <person name="Brown T."/>
            <person name="Cohen L."/>
        </authorList>
    </citation>
    <scope>NUCLEOTIDE SEQUENCE</scope>
    <source>
        <strain evidence="2">NIES-381</strain>
    </source>
</reference>
<dbReference type="AlphaFoldDB" id="A0A7S1J129"/>
<feature type="region of interest" description="Disordered" evidence="1">
    <location>
        <begin position="147"/>
        <end position="205"/>
    </location>
</feature>
<proteinExistence type="predicted"/>
<evidence type="ECO:0008006" key="3">
    <source>
        <dbReference type="Google" id="ProtNLM"/>
    </source>
</evidence>
<evidence type="ECO:0000256" key="1">
    <source>
        <dbReference type="SAM" id="MobiDB-lite"/>
    </source>
</evidence>
<organism evidence="2">
    <name type="scientific">Eutreptiella gymnastica</name>
    <dbReference type="NCBI Taxonomy" id="73025"/>
    <lineage>
        <taxon>Eukaryota</taxon>
        <taxon>Discoba</taxon>
        <taxon>Euglenozoa</taxon>
        <taxon>Euglenida</taxon>
        <taxon>Spirocuta</taxon>
        <taxon>Euglenophyceae</taxon>
        <taxon>Eutreptiales</taxon>
        <taxon>Eutreptiaceae</taxon>
        <taxon>Eutreptiella</taxon>
    </lineage>
</organism>